<sequence>MEWYQPVIVFCVAFVVTYCMVPVSKRIAKALGAIDYPGNRRVNRQPIPRCGGIALYAGMAAACFMVLVGVRCLGWTFEDYYVLEGIDYPLLFVGVTFVFTVGLVDDVTQLSALVKLAGQIMGAVIIVAAGVSIGGVRSIIEGNYVALGWVDWPLTVAYLVVFINITNLIDGLDGLAAGLIAIVSTAFLYLVWVRGSYLLMFACIALIACCLAFLRFNFFPASIFMGDSGSHLLGLLVGIVSVVGVVRTQGFVVMLVPLVIAGVPAIDTVSAFIRRLRGHQSPGRADMGHVHHRLMRAGLSQKRAVAVLWLSSAALAFVGCMMVGLSGPTRWSLFGVLAVVIFFVIWRFGLFRPVLKHHYDNRDKRGPRLPRDQR</sequence>
<evidence type="ECO:0000313" key="9">
    <source>
        <dbReference type="EMBL" id="NHM14808.1"/>
    </source>
</evidence>
<keyword evidence="7" id="KW-0460">Magnesium</keyword>
<comment type="cofactor">
    <cofactor evidence="7">
        <name>Mg(2+)</name>
        <dbReference type="ChEBI" id="CHEBI:18420"/>
    </cofactor>
</comment>
<evidence type="ECO:0000313" key="10">
    <source>
        <dbReference type="EMBL" id="QTU84785.1"/>
    </source>
</evidence>
<gene>
    <name evidence="9" type="ORF">GMI68_08570</name>
    <name evidence="10" type="ORF">J7S26_02365</name>
</gene>
<feature type="transmembrane region" description="Helical" evidence="8">
    <location>
        <begin position="230"/>
        <end position="246"/>
    </location>
</feature>
<reference evidence="10" key="2">
    <citation type="submission" date="2021-04" db="EMBL/GenBank/DDBJ databases">
        <title>Novel species in family Eggerthellaceae.</title>
        <authorList>
            <person name="Zhang G."/>
        </authorList>
    </citation>
    <scope>NUCLEOTIDE SEQUENCE</scope>
    <source>
        <strain evidence="10">Zg-886</strain>
    </source>
</reference>
<name>A0A9E6MRP1_9ACTN</name>
<reference evidence="9 11" key="1">
    <citation type="submission" date="2019-11" db="EMBL/GenBank/DDBJ databases">
        <title>Eggerthellaceae novel genus isolated from the rectal contents of marmort.</title>
        <authorList>
            <person name="Zhang G."/>
        </authorList>
    </citation>
    <scope>NUCLEOTIDE SEQUENCE [LARGE SCALE GENOMIC DNA]</scope>
    <source>
        <strain evidence="9">Zg-886</strain>
        <strain evidence="11">zg-886</strain>
    </source>
</reference>
<dbReference type="PROSITE" id="PS01348">
    <property type="entry name" value="MRAY_2"/>
    <property type="match status" value="1"/>
</dbReference>
<dbReference type="GO" id="GO:0005886">
    <property type="term" value="C:plasma membrane"/>
    <property type="evidence" value="ECO:0007669"/>
    <property type="project" value="UniProtKB-SubCell"/>
</dbReference>
<dbReference type="GO" id="GO:0071555">
    <property type="term" value="P:cell wall organization"/>
    <property type="evidence" value="ECO:0007669"/>
    <property type="project" value="TreeGrafter"/>
</dbReference>
<dbReference type="CDD" id="cd06853">
    <property type="entry name" value="GT_WecA_like"/>
    <property type="match status" value="1"/>
</dbReference>
<evidence type="ECO:0000313" key="11">
    <source>
        <dbReference type="Proteomes" id="UP000636394"/>
    </source>
</evidence>
<feature type="transmembrane region" description="Helical" evidence="8">
    <location>
        <begin position="304"/>
        <end position="325"/>
    </location>
</feature>
<feature type="transmembrane region" description="Helical" evidence="8">
    <location>
        <begin position="6"/>
        <end position="23"/>
    </location>
</feature>
<feature type="transmembrane region" description="Helical" evidence="8">
    <location>
        <begin position="252"/>
        <end position="273"/>
    </location>
</feature>
<feature type="transmembrane region" description="Helical" evidence="8">
    <location>
        <begin position="53"/>
        <end position="76"/>
    </location>
</feature>
<evidence type="ECO:0000256" key="5">
    <source>
        <dbReference type="ARBA" id="ARBA00022989"/>
    </source>
</evidence>
<keyword evidence="3 10" id="KW-0808">Transferase</keyword>
<evidence type="ECO:0000256" key="4">
    <source>
        <dbReference type="ARBA" id="ARBA00022692"/>
    </source>
</evidence>
<feature type="transmembrane region" description="Helical" evidence="8">
    <location>
        <begin position="88"/>
        <end position="108"/>
    </location>
</feature>
<protein>
    <submittedName>
        <fullName evidence="9">Glycosyl transferase family 4</fullName>
    </submittedName>
    <submittedName>
        <fullName evidence="10">Undecaprenyl/decaprenyl-phosphate alpha-N-acetylglucosaminyl 1-phosphate transferase</fullName>
    </submittedName>
</protein>
<dbReference type="GO" id="GO:0044038">
    <property type="term" value="P:cell wall macromolecule biosynthetic process"/>
    <property type="evidence" value="ECO:0007669"/>
    <property type="project" value="TreeGrafter"/>
</dbReference>
<evidence type="ECO:0000256" key="2">
    <source>
        <dbReference type="ARBA" id="ARBA00022475"/>
    </source>
</evidence>
<dbReference type="RefSeq" id="WP_166079754.1">
    <property type="nucleotide sequence ID" value="NZ_CP072829.1"/>
</dbReference>
<dbReference type="InterPro" id="IPR000715">
    <property type="entry name" value="Glycosyl_transferase_4"/>
</dbReference>
<proteinExistence type="predicted"/>
<feature type="transmembrane region" description="Helical" evidence="8">
    <location>
        <begin position="120"/>
        <end position="140"/>
    </location>
</feature>
<dbReference type="KEGG" id="ebz:J7S26_02365"/>
<accession>A0A9E6MRP1</accession>
<dbReference type="PANTHER" id="PTHR22926:SF3">
    <property type="entry name" value="UNDECAPRENYL-PHOSPHATE ALPHA-N-ACETYLGLUCOSAMINYL 1-PHOSPHATE TRANSFERASE"/>
    <property type="match status" value="1"/>
</dbReference>
<dbReference type="InterPro" id="IPR018480">
    <property type="entry name" value="PNAcMuramoyl-5peptid_Trfase_CS"/>
</dbReference>
<dbReference type="GO" id="GO:0046872">
    <property type="term" value="F:metal ion binding"/>
    <property type="evidence" value="ECO:0007669"/>
    <property type="project" value="UniProtKB-KW"/>
</dbReference>
<dbReference type="GO" id="GO:0016780">
    <property type="term" value="F:phosphotransferase activity, for other substituted phosphate groups"/>
    <property type="evidence" value="ECO:0007669"/>
    <property type="project" value="InterPro"/>
</dbReference>
<evidence type="ECO:0000256" key="3">
    <source>
        <dbReference type="ARBA" id="ARBA00022679"/>
    </source>
</evidence>
<keyword evidence="7" id="KW-0479">Metal-binding</keyword>
<evidence type="ECO:0000313" key="12">
    <source>
        <dbReference type="Proteomes" id="UP000671910"/>
    </source>
</evidence>
<dbReference type="Pfam" id="PF00953">
    <property type="entry name" value="Glycos_transf_4"/>
    <property type="match status" value="1"/>
</dbReference>
<dbReference type="Proteomes" id="UP000671910">
    <property type="component" value="Chromosome"/>
</dbReference>
<feature type="binding site" evidence="7">
    <location>
        <position position="227"/>
    </location>
    <ligand>
        <name>Mg(2+)</name>
        <dbReference type="ChEBI" id="CHEBI:18420"/>
    </ligand>
</feature>
<evidence type="ECO:0000256" key="7">
    <source>
        <dbReference type="PIRSR" id="PIRSR600715-1"/>
    </source>
</evidence>
<dbReference type="GO" id="GO:0009103">
    <property type="term" value="P:lipopolysaccharide biosynthetic process"/>
    <property type="evidence" value="ECO:0007669"/>
    <property type="project" value="TreeGrafter"/>
</dbReference>
<feature type="binding site" evidence="7">
    <location>
        <position position="167"/>
    </location>
    <ligand>
        <name>Mg(2+)</name>
        <dbReference type="ChEBI" id="CHEBI:18420"/>
    </ligand>
</feature>
<feature type="transmembrane region" description="Helical" evidence="8">
    <location>
        <begin position="331"/>
        <end position="355"/>
    </location>
</feature>
<keyword evidence="5 8" id="KW-1133">Transmembrane helix</keyword>
<organism evidence="10 12">
    <name type="scientific">Xiamenia xianingshaonis</name>
    <dbReference type="NCBI Taxonomy" id="2682776"/>
    <lineage>
        <taxon>Bacteria</taxon>
        <taxon>Bacillati</taxon>
        <taxon>Actinomycetota</taxon>
        <taxon>Coriobacteriia</taxon>
        <taxon>Eggerthellales</taxon>
        <taxon>Eggerthellaceae</taxon>
        <taxon>Xiamenia</taxon>
    </lineage>
</organism>
<keyword evidence="2" id="KW-1003">Cell membrane</keyword>
<keyword evidence="6 8" id="KW-0472">Membrane</keyword>
<dbReference type="Proteomes" id="UP000636394">
    <property type="component" value="Unassembled WGS sequence"/>
</dbReference>
<feature type="transmembrane region" description="Helical" evidence="8">
    <location>
        <begin position="172"/>
        <end position="192"/>
    </location>
</feature>
<dbReference type="EMBL" id="CP072829">
    <property type="protein sequence ID" value="QTU84785.1"/>
    <property type="molecule type" value="Genomic_DNA"/>
</dbReference>
<comment type="subcellular location">
    <subcellularLocation>
        <location evidence="1">Cell membrane</location>
        <topology evidence="1">Multi-pass membrane protein</topology>
    </subcellularLocation>
</comment>
<dbReference type="PANTHER" id="PTHR22926">
    <property type="entry name" value="PHOSPHO-N-ACETYLMURAMOYL-PENTAPEPTIDE-TRANSFERASE"/>
    <property type="match status" value="1"/>
</dbReference>
<keyword evidence="4 8" id="KW-0812">Transmembrane</keyword>
<keyword evidence="11" id="KW-1185">Reference proteome</keyword>
<evidence type="ECO:0000256" key="1">
    <source>
        <dbReference type="ARBA" id="ARBA00004651"/>
    </source>
</evidence>
<feature type="transmembrane region" description="Helical" evidence="8">
    <location>
        <begin position="146"/>
        <end position="165"/>
    </location>
</feature>
<evidence type="ECO:0000256" key="8">
    <source>
        <dbReference type="SAM" id="Phobius"/>
    </source>
</evidence>
<evidence type="ECO:0000256" key="6">
    <source>
        <dbReference type="ARBA" id="ARBA00023136"/>
    </source>
</evidence>
<dbReference type="EMBL" id="WPCR01000012">
    <property type="protein sequence ID" value="NHM14808.1"/>
    <property type="molecule type" value="Genomic_DNA"/>
</dbReference>
<dbReference type="AlphaFoldDB" id="A0A9E6MRP1"/>
<feature type="transmembrane region" description="Helical" evidence="8">
    <location>
        <begin position="198"/>
        <end position="218"/>
    </location>
</feature>